<keyword evidence="3" id="KW-1185">Reference proteome</keyword>
<protein>
    <submittedName>
        <fullName evidence="2">Uncharacterized protein</fullName>
    </submittedName>
</protein>
<evidence type="ECO:0000313" key="3">
    <source>
        <dbReference type="Proteomes" id="UP000001591"/>
    </source>
</evidence>
<name>B6IVA3_RHOCS</name>
<dbReference type="EMBL" id="CP000613">
    <property type="protein sequence ID" value="ACJ00227.1"/>
    <property type="molecule type" value="Genomic_DNA"/>
</dbReference>
<dbReference type="HOGENOM" id="CLU_2156362_0_0_5"/>
<organism evidence="2 3">
    <name type="scientific">Rhodospirillum centenum (strain ATCC 51521 / SW)</name>
    <dbReference type="NCBI Taxonomy" id="414684"/>
    <lineage>
        <taxon>Bacteria</taxon>
        <taxon>Pseudomonadati</taxon>
        <taxon>Pseudomonadota</taxon>
        <taxon>Alphaproteobacteria</taxon>
        <taxon>Rhodospirillales</taxon>
        <taxon>Rhodospirillaceae</taxon>
        <taxon>Rhodospirillum</taxon>
    </lineage>
</organism>
<dbReference type="STRING" id="414684.RC1_2857"/>
<evidence type="ECO:0000313" key="2">
    <source>
        <dbReference type="EMBL" id="ACJ00227.1"/>
    </source>
</evidence>
<gene>
    <name evidence="2" type="ordered locus">RC1_2857</name>
</gene>
<feature type="compositionally biased region" description="Low complexity" evidence="1">
    <location>
        <begin position="62"/>
        <end position="75"/>
    </location>
</feature>
<evidence type="ECO:0000256" key="1">
    <source>
        <dbReference type="SAM" id="MobiDB-lite"/>
    </source>
</evidence>
<feature type="region of interest" description="Disordered" evidence="1">
    <location>
        <begin position="51"/>
        <end position="75"/>
    </location>
</feature>
<proteinExistence type="predicted"/>
<reference evidence="2 3" key="1">
    <citation type="journal article" date="2010" name="BMC Genomics">
        <title>Metabolic flexibility revealed in the genome of the cyst-forming alpha-1 proteobacterium Rhodospirillum centenum.</title>
        <authorList>
            <person name="Lu Y.K."/>
            <person name="Marden J."/>
            <person name="Han M."/>
            <person name="Swingley W.D."/>
            <person name="Mastrian S.D."/>
            <person name="Chowdhury S.R."/>
            <person name="Hao J."/>
            <person name="Helmy T."/>
            <person name="Kim S."/>
            <person name="Kurdoglu A.A."/>
            <person name="Matthies H.J."/>
            <person name="Rollo D."/>
            <person name="Stothard P."/>
            <person name="Blankenship R.E."/>
            <person name="Bauer C.E."/>
            <person name="Touchman J.W."/>
        </authorList>
    </citation>
    <scope>NUCLEOTIDE SEQUENCE [LARGE SCALE GENOMIC DNA]</scope>
    <source>
        <strain evidence="3">ATCC 51521 / SW</strain>
    </source>
</reference>
<dbReference type="KEGG" id="rce:RC1_2857"/>
<sequence length="111" mass="11309">MRPLVSGRSAAARACPAPHRSPMQVLTDIGLRAGEGNAPANAADIGRCGKGCNRRHGGQERAAGPTPGDPTAACLPAGLPAALPAALPPPVIPSWGKQPILEHHRPAEYSC</sequence>
<dbReference type="AlphaFoldDB" id="B6IVA3"/>
<dbReference type="Proteomes" id="UP000001591">
    <property type="component" value="Chromosome"/>
</dbReference>
<accession>B6IVA3</accession>